<accession>A0A830GVD8</accession>
<keyword evidence="3" id="KW-0220">Diaminopimelate biosynthesis</keyword>
<dbReference type="PANTHER" id="PTHR43300:SF10">
    <property type="entry name" value="2,3,4,5-TETRAHYDROPYRIDINE-2,6-DICARBOXYLATE N-ACETYLTRANSFERASE"/>
    <property type="match status" value="1"/>
</dbReference>
<evidence type="ECO:0000256" key="1">
    <source>
        <dbReference type="ARBA" id="ARBA00022605"/>
    </source>
</evidence>
<evidence type="ECO:0000256" key="3">
    <source>
        <dbReference type="ARBA" id="ARBA00022915"/>
    </source>
</evidence>
<evidence type="ECO:0000313" key="6">
    <source>
        <dbReference type="Proteomes" id="UP000610960"/>
    </source>
</evidence>
<keyword evidence="4" id="KW-0457">Lysine biosynthesis</keyword>
<organism evidence="5 6">
    <name type="scientific">Thermocladium modestius</name>
    <dbReference type="NCBI Taxonomy" id="62609"/>
    <lineage>
        <taxon>Archaea</taxon>
        <taxon>Thermoproteota</taxon>
        <taxon>Thermoprotei</taxon>
        <taxon>Thermoproteales</taxon>
        <taxon>Thermoproteaceae</taxon>
        <taxon>Thermocladium</taxon>
    </lineage>
</organism>
<keyword evidence="1" id="KW-0028">Amino-acid biosynthesis</keyword>
<keyword evidence="5" id="KW-0012">Acyltransferase</keyword>
<dbReference type="Pfam" id="PF14602">
    <property type="entry name" value="Hexapep_2"/>
    <property type="match status" value="1"/>
</dbReference>
<dbReference type="PROSITE" id="PS00101">
    <property type="entry name" value="HEXAPEP_TRANSFERASES"/>
    <property type="match status" value="1"/>
</dbReference>
<proteinExistence type="predicted"/>
<gene>
    <name evidence="5" type="ORF">GCM10007981_08580</name>
</gene>
<dbReference type="InterPro" id="IPR001451">
    <property type="entry name" value="Hexapep"/>
</dbReference>
<dbReference type="Proteomes" id="UP000610960">
    <property type="component" value="Unassembled WGS sequence"/>
</dbReference>
<dbReference type="CDD" id="cd03358">
    <property type="entry name" value="LbH_WxcM_N_like"/>
    <property type="match status" value="1"/>
</dbReference>
<protein>
    <submittedName>
        <fullName evidence="5">Acyltransferase</fullName>
    </submittedName>
</protein>
<reference evidence="5" key="1">
    <citation type="journal article" date="2014" name="Int. J. Syst. Evol. Microbiol.">
        <title>Complete genome sequence of Corynebacterium casei LMG S-19264T (=DSM 44701T), isolated from a smear-ripened cheese.</title>
        <authorList>
            <consortium name="US DOE Joint Genome Institute (JGI-PGF)"/>
            <person name="Walter F."/>
            <person name="Albersmeier A."/>
            <person name="Kalinowski J."/>
            <person name="Ruckert C."/>
        </authorList>
    </citation>
    <scope>NUCLEOTIDE SEQUENCE</scope>
    <source>
        <strain evidence="5">JCM 10088</strain>
    </source>
</reference>
<dbReference type="Gene3D" id="2.160.10.10">
    <property type="entry name" value="Hexapeptide repeat proteins"/>
    <property type="match status" value="1"/>
</dbReference>
<dbReference type="GO" id="GO:0016746">
    <property type="term" value="F:acyltransferase activity"/>
    <property type="evidence" value="ECO:0007669"/>
    <property type="project" value="UniProtKB-KW"/>
</dbReference>
<evidence type="ECO:0000313" key="5">
    <source>
        <dbReference type="EMBL" id="GGP20451.1"/>
    </source>
</evidence>
<evidence type="ECO:0000256" key="4">
    <source>
        <dbReference type="ARBA" id="ARBA00023154"/>
    </source>
</evidence>
<keyword evidence="6" id="KW-1185">Reference proteome</keyword>
<sequence>MYISRRANIRTTLVGDAVILGPSSVGEGSIIDRNVIIGYPIRSTLKKIGKMDDMDELSSGSLIGRNCVIRSGTVIYESSTLADDVETGHNVLIREKTVIGSGTRIGTATVIDGTVKIGSKVSIQSMVYIPIGSIIGNNVFIGPNVVITNDRYPPSKRLDGVIIEDNAAIGANSTLIAGIRVGSGSMVAAGSVVTKDVPPNVVVAGSPARVIYDRSTYLEKQRKYEAESKE</sequence>
<dbReference type="InterPro" id="IPR011004">
    <property type="entry name" value="Trimer_LpxA-like_sf"/>
</dbReference>
<dbReference type="InterPro" id="IPR018357">
    <property type="entry name" value="Hexapep_transf_CS"/>
</dbReference>
<dbReference type="RefSeq" id="WP_188596198.1">
    <property type="nucleotide sequence ID" value="NZ_BMNL01000002.1"/>
</dbReference>
<keyword evidence="2 5" id="KW-0808">Transferase</keyword>
<reference evidence="5" key="2">
    <citation type="submission" date="2020-09" db="EMBL/GenBank/DDBJ databases">
        <authorList>
            <person name="Sun Q."/>
            <person name="Ohkuma M."/>
        </authorList>
    </citation>
    <scope>NUCLEOTIDE SEQUENCE</scope>
    <source>
        <strain evidence="5">JCM 10088</strain>
    </source>
</reference>
<dbReference type="AlphaFoldDB" id="A0A830GVD8"/>
<name>A0A830GVD8_9CREN</name>
<evidence type="ECO:0000256" key="2">
    <source>
        <dbReference type="ARBA" id="ARBA00022679"/>
    </source>
</evidence>
<dbReference type="InterPro" id="IPR050179">
    <property type="entry name" value="Trans_hexapeptide_repeat"/>
</dbReference>
<dbReference type="SUPFAM" id="SSF51161">
    <property type="entry name" value="Trimeric LpxA-like enzymes"/>
    <property type="match status" value="1"/>
</dbReference>
<dbReference type="EMBL" id="BMNL01000002">
    <property type="protein sequence ID" value="GGP20451.1"/>
    <property type="molecule type" value="Genomic_DNA"/>
</dbReference>
<comment type="caution">
    <text evidence="5">The sequence shown here is derived from an EMBL/GenBank/DDBJ whole genome shotgun (WGS) entry which is preliminary data.</text>
</comment>
<dbReference type="PANTHER" id="PTHR43300">
    <property type="entry name" value="ACETYLTRANSFERASE"/>
    <property type="match status" value="1"/>
</dbReference>
<dbReference type="OrthoDB" id="30669at2157"/>